<protein>
    <recommendedName>
        <fullName evidence="8">Isoprenylcysteine carboxyl methyltransferase</fullName>
    </recommendedName>
</protein>
<reference evidence="6" key="1">
    <citation type="journal article" date="2014" name="Int. J. Syst. Evol. Microbiol.">
        <title>Complete genome sequence of Corynebacterium casei LMG S-19264T (=DSM 44701T), isolated from a smear-ripened cheese.</title>
        <authorList>
            <consortium name="US DOE Joint Genome Institute (JGI-PGF)"/>
            <person name="Walter F."/>
            <person name="Albersmeier A."/>
            <person name="Kalinowski J."/>
            <person name="Ruckert C."/>
        </authorList>
    </citation>
    <scope>NUCLEOTIDE SEQUENCE</scope>
    <source>
        <strain evidence="6">CGMCC 4.5737</strain>
    </source>
</reference>
<evidence type="ECO:0000313" key="6">
    <source>
        <dbReference type="EMBL" id="GGM83572.1"/>
    </source>
</evidence>
<comment type="caution">
    <text evidence="6">The sequence shown here is derived from an EMBL/GenBank/DDBJ whole genome shotgun (WGS) entry which is preliminary data.</text>
</comment>
<dbReference type="GO" id="GO:0012505">
    <property type="term" value="C:endomembrane system"/>
    <property type="evidence" value="ECO:0007669"/>
    <property type="project" value="UniProtKB-SubCell"/>
</dbReference>
<keyword evidence="4 5" id="KW-0472">Membrane</keyword>
<dbReference type="PANTHER" id="PTHR43847">
    <property type="entry name" value="BLL3993 PROTEIN"/>
    <property type="match status" value="1"/>
</dbReference>
<dbReference type="Proteomes" id="UP000637578">
    <property type="component" value="Unassembled WGS sequence"/>
</dbReference>
<sequence>MSIAVAALTLWILWLLLAFGVRIAVSLRRTGDAGLRMGTAPPGSAQWWGKTLFALVALAACAAFIADLAGLPRIGLLHHPALQAVGVVLALIGIPGTLIAQLAMGDSWRIGVDETERTPLVTTGVFRYVRNPIFTAMLLTAAGLALMVPNVFSLAGTAILLGAIELLVRVVEEPYLQRAHGTDFHRYAAQVGRFIPGIGRLTPTSRTTHPH</sequence>
<evidence type="ECO:0000313" key="7">
    <source>
        <dbReference type="Proteomes" id="UP000637578"/>
    </source>
</evidence>
<proteinExistence type="predicted"/>
<evidence type="ECO:0000256" key="3">
    <source>
        <dbReference type="ARBA" id="ARBA00022989"/>
    </source>
</evidence>
<dbReference type="AlphaFoldDB" id="A0A8J3CEX5"/>
<dbReference type="InterPro" id="IPR007318">
    <property type="entry name" value="Phopholipid_MeTrfase"/>
</dbReference>
<feature type="transmembrane region" description="Helical" evidence="5">
    <location>
        <begin position="48"/>
        <end position="69"/>
    </location>
</feature>
<keyword evidence="7" id="KW-1185">Reference proteome</keyword>
<dbReference type="EMBL" id="BMMK01000062">
    <property type="protein sequence ID" value="GGM83572.1"/>
    <property type="molecule type" value="Genomic_DNA"/>
</dbReference>
<feature type="transmembrane region" description="Helical" evidence="5">
    <location>
        <begin position="136"/>
        <end position="168"/>
    </location>
</feature>
<feature type="transmembrane region" description="Helical" evidence="5">
    <location>
        <begin position="81"/>
        <end position="104"/>
    </location>
</feature>
<evidence type="ECO:0000256" key="2">
    <source>
        <dbReference type="ARBA" id="ARBA00022692"/>
    </source>
</evidence>
<keyword evidence="3 5" id="KW-1133">Transmembrane helix</keyword>
<name>A0A8J3CEX5_9PSEU</name>
<dbReference type="Gene3D" id="1.20.120.1630">
    <property type="match status" value="1"/>
</dbReference>
<keyword evidence="2 5" id="KW-0812">Transmembrane</keyword>
<organism evidence="6 7">
    <name type="scientific">Longimycelium tulufanense</name>
    <dbReference type="NCBI Taxonomy" id="907463"/>
    <lineage>
        <taxon>Bacteria</taxon>
        <taxon>Bacillati</taxon>
        <taxon>Actinomycetota</taxon>
        <taxon>Actinomycetes</taxon>
        <taxon>Pseudonocardiales</taxon>
        <taxon>Pseudonocardiaceae</taxon>
        <taxon>Longimycelium</taxon>
    </lineage>
</organism>
<dbReference type="RefSeq" id="WP_189062060.1">
    <property type="nucleotide sequence ID" value="NZ_BMMK01000062.1"/>
</dbReference>
<dbReference type="Pfam" id="PF04191">
    <property type="entry name" value="PEMT"/>
    <property type="match status" value="1"/>
</dbReference>
<gene>
    <name evidence="6" type="ORF">GCM10012275_62720</name>
</gene>
<evidence type="ECO:0000256" key="5">
    <source>
        <dbReference type="SAM" id="Phobius"/>
    </source>
</evidence>
<evidence type="ECO:0000256" key="1">
    <source>
        <dbReference type="ARBA" id="ARBA00004127"/>
    </source>
</evidence>
<dbReference type="InterPro" id="IPR052527">
    <property type="entry name" value="Metal_cation-efflux_comp"/>
</dbReference>
<dbReference type="PANTHER" id="PTHR43847:SF1">
    <property type="entry name" value="BLL3993 PROTEIN"/>
    <property type="match status" value="1"/>
</dbReference>
<reference evidence="6" key="2">
    <citation type="submission" date="2020-09" db="EMBL/GenBank/DDBJ databases">
        <authorList>
            <person name="Sun Q."/>
            <person name="Zhou Y."/>
        </authorList>
    </citation>
    <scope>NUCLEOTIDE SEQUENCE</scope>
    <source>
        <strain evidence="6">CGMCC 4.5737</strain>
    </source>
</reference>
<accession>A0A8J3CEX5</accession>
<evidence type="ECO:0008006" key="8">
    <source>
        <dbReference type="Google" id="ProtNLM"/>
    </source>
</evidence>
<comment type="subcellular location">
    <subcellularLocation>
        <location evidence="1">Endomembrane system</location>
        <topology evidence="1">Multi-pass membrane protein</topology>
    </subcellularLocation>
</comment>
<evidence type="ECO:0000256" key="4">
    <source>
        <dbReference type="ARBA" id="ARBA00023136"/>
    </source>
</evidence>